<evidence type="ECO:0000259" key="2">
    <source>
        <dbReference type="Pfam" id="PF00561"/>
    </source>
</evidence>
<feature type="compositionally biased region" description="Basic and acidic residues" evidence="1">
    <location>
        <begin position="353"/>
        <end position="372"/>
    </location>
</feature>
<accession>A0A918L441</accession>
<dbReference type="EMBL" id="BMTL01000015">
    <property type="protein sequence ID" value="GGR96686.1"/>
    <property type="molecule type" value="Genomic_DNA"/>
</dbReference>
<name>A0A918L441_9ACTN</name>
<evidence type="ECO:0000313" key="3">
    <source>
        <dbReference type="EMBL" id="GGR96686.1"/>
    </source>
</evidence>
<dbReference type="RefSeq" id="WP_190150592.1">
    <property type="nucleotide sequence ID" value="NZ_BMTL01000015.1"/>
</dbReference>
<dbReference type="Proteomes" id="UP000606194">
    <property type="component" value="Unassembled WGS sequence"/>
</dbReference>
<dbReference type="SUPFAM" id="SSF53474">
    <property type="entry name" value="alpha/beta-Hydrolases"/>
    <property type="match status" value="1"/>
</dbReference>
<evidence type="ECO:0000313" key="4">
    <source>
        <dbReference type="Proteomes" id="UP000606194"/>
    </source>
</evidence>
<feature type="domain" description="AB hydrolase-1" evidence="2">
    <location>
        <begin position="496"/>
        <end position="740"/>
    </location>
</feature>
<sequence length="777" mass="81446">MPQRVLIAGTSPLLAGRLAARCLSVTARAAGAEVVLLSAAVSRPGAPAPDRRELAAFVARCGAGERVPAGHGPRTAGAAAEPPPGRLDEGRLSVVCVEPDAVASELKAWTADQVWCVTPGWDRSPARGARADAALAGALLAALPGLATRGYVHVGPDTAPDEGRAHRSYRDLERLTVEACLDAGVSWRVLRTAPAVDALAPALGECPPGAHRLLWALHSVRTEVEDRAPDWFERHPLRVAGVAGLGLTLLTAERAAADLWRAGAPGDLPDGFATVARPAPVPLADVLARAGAVHGIDVRPVPDREDFGAADRLLDLRLTDVLRQAVRLPNEASVPASAEACPPGSTRSGSDAARPEGTRPEGTRPEGTRPDAARPATTGADGAGSAAPAAAPAASAPRAGVPTPAAPPRPTPTGSDPPAAARTPASPAGPPTPPALQADTPPPPLSPADQWELFGAVRACRTPPDTTPGETGLRRRVVDVAGRPLVLFEGGDGEGPPLLVLNALGQGPGFLTRLCAHLVPYHRVVTWQVRGTEREDPAWGTRRQLDDVDAVLEAVGAERAHLLGWCTGAKIATAFQQHSPRAVASLVFLNATFRQNGRWDGMDTKYESDLAAVCRALDRRPDRATRMLDLLAPGAAGGKGSTGAPDAGVLGVLSRALTDEVRRPFRDAEVLVRYARQLVDLWRLDSAAQAPRVAVPTLFVCSEFDGISSPARAREAARCFPHARYAELAVAGHYAPHDRPALVAELITEFVRAPREVADLVRYAEITWHTDMEGTAR</sequence>
<comment type="caution">
    <text evidence="3">The sequence shown here is derived from an EMBL/GenBank/DDBJ whole genome shotgun (WGS) entry which is preliminary data.</text>
</comment>
<dbReference type="GO" id="GO:0016020">
    <property type="term" value="C:membrane"/>
    <property type="evidence" value="ECO:0007669"/>
    <property type="project" value="TreeGrafter"/>
</dbReference>
<evidence type="ECO:0000256" key="1">
    <source>
        <dbReference type="SAM" id="MobiDB-lite"/>
    </source>
</evidence>
<feature type="compositionally biased region" description="Pro residues" evidence="1">
    <location>
        <begin position="427"/>
        <end position="446"/>
    </location>
</feature>
<feature type="compositionally biased region" description="Low complexity" evidence="1">
    <location>
        <begin position="412"/>
        <end position="426"/>
    </location>
</feature>
<dbReference type="AlphaFoldDB" id="A0A918L441"/>
<dbReference type="InterPro" id="IPR050266">
    <property type="entry name" value="AB_hydrolase_sf"/>
</dbReference>
<dbReference type="InterPro" id="IPR029058">
    <property type="entry name" value="AB_hydrolase_fold"/>
</dbReference>
<organism evidence="3 4">
    <name type="scientific">Streptomyces humidus</name>
    <dbReference type="NCBI Taxonomy" id="52259"/>
    <lineage>
        <taxon>Bacteria</taxon>
        <taxon>Bacillati</taxon>
        <taxon>Actinomycetota</taxon>
        <taxon>Actinomycetes</taxon>
        <taxon>Kitasatosporales</taxon>
        <taxon>Streptomycetaceae</taxon>
        <taxon>Streptomyces</taxon>
    </lineage>
</organism>
<gene>
    <name evidence="3" type="ORF">GCM10010269_39420</name>
</gene>
<feature type="compositionally biased region" description="Low complexity" evidence="1">
    <location>
        <begin position="375"/>
        <end position="403"/>
    </location>
</feature>
<dbReference type="GO" id="GO:0003824">
    <property type="term" value="F:catalytic activity"/>
    <property type="evidence" value="ECO:0007669"/>
    <property type="project" value="UniProtKB-ARBA"/>
</dbReference>
<dbReference type="PANTHER" id="PTHR43798:SF27">
    <property type="entry name" value="HYDROLASE ALPHA_BETA HYDROLASE FOLD FAMILY"/>
    <property type="match status" value="1"/>
</dbReference>
<dbReference type="PANTHER" id="PTHR43798">
    <property type="entry name" value="MONOACYLGLYCEROL LIPASE"/>
    <property type="match status" value="1"/>
</dbReference>
<dbReference type="Gene3D" id="3.40.50.1820">
    <property type="entry name" value="alpha/beta hydrolase"/>
    <property type="match status" value="1"/>
</dbReference>
<reference evidence="3" key="2">
    <citation type="submission" date="2020-09" db="EMBL/GenBank/DDBJ databases">
        <authorList>
            <person name="Sun Q."/>
            <person name="Ohkuma M."/>
        </authorList>
    </citation>
    <scope>NUCLEOTIDE SEQUENCE</scope>
    <source>
        <strain evidence="3">JCM 4386</strain>
    </source>
</reference>
<reference evidence="3" key="1">
    <citation type="journal article" date="2014" name="Int. J. Syst. Evol. Microbiol.">
        <title>Complete genome sequence of Corynebacterium casei LMG S-19264T (=DSM 44701T), isolated from a smear-ripened cheese.</title>
        <authorList>
            <consortium name="US DOE Joint Genome Institute (JGI-PGF)"/>
            <person name="Walter F."/>
            <person name="Albersmeier A."/>
            <person name="Kalinowski J."/>
            <person name="Ruckert C."/>
        </authorList>
    </citation>
    <scope>NUCLEOTIDE SEQUENCE</scope>
    <source>
        <strain evidence="3">JCM 4386</strain>
    </source>
</reference>
<keyword evidence="4" id="KW-1185">Reference proteome</keyword>
<proteinExistence type="predicted"/>
<protein>
    <recommendedName>
        <fullName evidence="2">AB hydrolase-1 domain-containing protein</fullName>
    </recommendedName>
</protein>
<dbReference type="InterPro" id="IPR000073">
    <property type="entry name" value="AB_hydrolase_1"/>
</dbReference>
<dbReference type="Pfam" id="PF00561">
    <property type="entry name" value="Abhydrolase_1"/>
    <property type="match status" value="1"/>
</dbReference>
<feature type="region of interest" description="Disordered" evidence="1">
    <location>
        <begin position="331"/>
        <end position="449"/>
    </location>
</feature>